<evidence type="ECO:0000313" key="4">
    <source>
        <dbReference type="EMBL" id="EAY28661.1"/>
    </source>
</evidence>
<dbReference type="OrthoDB" id="1490890at2"/>
<reference evidence="4 5" key="1">
    <citation type="submission" date="2007-01" db="EMBL/GenBank/DDBJ databases">
        <authorList>
            <person name="Haygood M."/>
            <person name="Podell S."/>
            <person name="Anderson C."/>
            <person name="Hopkinson B."/>
            <person name="Roe K."/>
            <person name="Barbeau K."/>
            <person name="Gaasterland T."/>
            <person name="Ferriera S."/>
            <person name="Johnson J."/>
            <person name="Kravitz S."/>
            <person name="Beeson K."/>
            <person name="Sutton G."/>
            <person name="Rogers Y.-H."/>
            <person name="Friedman R."/>
            <person name="Frazier M."/>
            <person name="Venter J.C."/>
        </authorList>
    </citation>
    <scope>NUCLEOTIDE SEQUENCE [LARGE SCALE GENOMIC DNA]</scope>
    <source>
        <strain evidence="4 5">ATCC 23134</strain>
    </source>
</reference>
<keyword evidence="1" id="KW-1133">Transmembrane helix</keyword>
<feature type="domain" description="Gliding motility-associated protein GldM first immunoglobulin-like" evidence="3">
    <location>
        <begin position="245"/>
        <end position="341"/>
    </location>
</feature>
<dbReference type="eggNOG" id="ENOG502Z7S0">
    <property type="taxonomic scope" value="Bacteria"/>
</dbReference>
<evidence type="ECO:0000256" key="1">
    <source>
        <dbReference type="SAM" id="Phobius"/>
    </source>
</evidence>
<gene>
    <name evidence="4" type="ORF">M23134_07759</name>
</gene>
<dbReference type="RefSeq" id="WP_002697358.1">
    <property type="nucleotide sequence ID" value="NZ_AAWS01000014.1"/>
</dbReference>
<dbReference type="AlphaFoldDB" id="A1ZLA7"/>
<organism evidence="4 5">
    <name type="scientific">Microscilla marina ATCC 23134</name>
    <dbReference type="NCBI Taxonomy" id="313606"/>
    <lineage>
        <taxon>Bacteria</taxon>
        <taxon>Pseudomonadati</taxon>
        <taxon>Bacteroidota</taxon>
        <taxon>Cytophagia</taxon>
        <taxon>Cytophagales</taxon>
        <taxon>Microscillaceae</taxon>
        <taxon>Microscilla</taxon>
    </lineage>
</organism>
<protein>
    <submittedName>
        <fullName evidence="4">Uncharacterized protein</fullName>
    </submittedName>
</protein>
<feature type="transmembrane region" description="Helical" evidence="1">
    <location>
        <begin position="26"/>
        <end position="45"/>
    </location>
</feature>
<keyword evidence="1" id="KW-0472">Membrane</keyword>
<accession>A1ZLA7</accession>
<feature type="domain" description="Gliding motility-associated protein GldM N-terminal" evidence="2">
    <location>
        <begin position="55"/>
        <end position="238"/>
    </location>
</feature>
<evidence type="ECO:0000259" key="3">
    <source>
        <dbReference type="Pfam" id="PF21601"/>
    </source>
</evidence>
<dbReference type="Pfam" id="PF12081">
    <property type="entry name" value="GldM_1st"/>
    <property type="match status" value="1"/>
</dbReference>
<proteinExistence type="predicted"/>
<keyword evidence="5" id="KW-1185">Reference proteome</keyword>
<dbReference type="Pfam" id="PF21601">
    <property type="entry name" value="GldM_2nd"/>
    <property type="match status" value="1"/>
</dbReference>
<evidence type="ECO:0000313" key="5">
    <source>
        <dbReference type="Proteomes" id="UP000004095"/>
    </source>
</evidence>
<dbReference type="Proteomes" id="UP000004095">
    <property type="component" value="Unassembled WGS sequence"/>
</dbReference>
<dbReference type="InterPro" id="IPR048405">
    <property type="entry name" value="GldM_Ig-like-1"/>
</dbReference>
<evidence type="ECO:0000259" key="2">
    <source>
        <dbReference type="Pfam" id="PF12081"/>
    </source>
</evidence>
<comment type="caution">
    <text evidence="4">The sequence shown here is derived from an EMBL/GenBank/DDBJ whole genome shotgun (WGS) entry which is preliminary data.</text>
</comment>
<sequence length="344" mass="39433">MNTEENEPTQKEALKNNLKAPRRKRIIRFSVVTLALILSLGAWYYTHYRVPEPLIQKFVLINSTLEHSLVNYKRESDQSLQSLKRDVKKGGNALKGLELIKRAEMLKKKSTEIISELTKNKQRLINEAGDGLDEKTYTVKRPQAKLRVSKLMVGMLGSPKGVAYTLEKKLNAYSHWLNNEYKDLFKKPLPLLTKNPEAPKGNFVYDNFWQKPVVVALAKLTQLQHQVLNDQQNILTQLHVQQPATEDIKFDRIYTGVSAESNILWSGDTYRANMVIAAVPSKANAKMTVNGEPIKVENGIGKVRFKTTYPLGRKYWEGTITFKNKGRDTTFRVKKEYVVIPRMK</sequence>
<keyword evidence="1" id="KW-0812">Transmembrane</keyword>
<name>A1ZLA7_MICM2</name>
<dbReference type="InterPro" id="IPR022720">
    <property type="entry name" value="Motility-assoc_prot_GldM_N"/>
</dbReference>
<dbReference type="EMBL" id="AAWS01000014">
    <property type="protein sequence ID" value="EAY28661.1"/>
    <property type="molecule type" value="Genomic_DNA"/>
</dbReference>